<dbReference type="Gene3D" id="3.30.160.60">
    <property type="entry name" value="Classic Zinc Finger"/>
    <property type="match status" value="1"/>
</dbReference>
<keyword evidence="5" id="KW-1185">Reference proteome</keyword>
<dbReference type="EMBL" id="MU839829">
    <property type="protein sequence ID" value="KAK1758025.1"/>
    <property type="molecule type" value="Genomic_DNA"/>
</dbReference>
<dbReference type="AlphaFoldDB" id="A0AAJ0FEC6"/>
<feature type="region of interest" description="Disordered" evidence="1">
    <location>
        <begin position="378"/>
        <end position="482"/>
    </location>
</feature>
<organism evidence="4 5">
    <name type="scientific">Echria macrotheca</name>
    <dbReference type="NCBI Taxonomy" id="438768"/>
    <lineage>
        <taxon>Eukaryota</taxon>
        <taxon>Fungi</taxon>
        <taxon>Dikarya</taxon>
        <taxon>Ascomycota</taxon>
        <taxon>Pezizomycotina</taxon>
        <taxon>Sordariomycetes</taxon>
        <taxon>Sordariomycetidae</taxon>
        <taxon>Sordariales</taxon>
        <taxon>Schizotheciaceae</taxon>
        <taxon>Echria</taxon>
    </lineage>
</organism>
<dbReference type="InterPro" id="IPR013087">
    <property type="entry name" value="Znf_C2H2_type"/>
</dbReference>
<evidence type="ECO:0000256" key="2">
    <source>
        <dbReference type="SAM" id="Phobius"/>
    </source>
</evidence>
<gene>
    <name evidence="4" type="ORF">QBC47DRAFT_373581</name>
</gene>
<dbReference type="Proteomes" id="UP001239445">
    <property type="component" value="Unassembled WGS sequence"/>
</dbReference>
<keyword evidence="2" id="KW-0812">Transmembrane</keyword>
<evidence type="ECO:0000259" key="3">
    <source>
        <dbReference type="SMART" id="SM00355"/>
    </source>
</evidence>
<keyword evidence="2" id="KW-1133">Transmembrane helix</keyword>
<feature type="domain" description="C2H2-type" evidence="3">
    <location>
        <begin position="315"/>
        <end position="340"/>
    </location>
</feature>
<sequence length="548" mass="61568">MASTTETPYKSWGFETPQTFIMVEPLVAWRDFLTKLPLIVIPIGPCDEYLREFKCPWIRDENVTLIVTSSELIDKLEQSLFTLAQKLTWSVKDLGILRLILTAASLAHVVPPLQACSLLLEAWVEVVLVIIFARFKKAPSKTRRPYATLATMPWSVGIALIVLWGSFWRFRPHSISGPYDDIYLDNYFDAEPDFSSPTEFHLPNFYPDFNEPHYDFGDDFLKPFDPNAVDFGFDPLVDNPTEPRVMAAVAQPLTGAPVLITDSFEDEASPVHDLPASFEINTGPSPPLASELAADTVTVSRPEAQPSHDPSTKHIVCDECPTRKTFSRIPDLERHKREKHSDPGQREVFYCPVPQCKRHRVGFSRKDNRDRHVASRHVGTLLPSAGSGDAASTSHSPSSFPGVNPQQPGTSETTKRVREDSPVTNGEILGAHPPKKTRKPRAAAVTEADTIVSIREVSASTASHTEPDQQESPYDREDHEVQELRKENAKLKAELLAAKDDHAKELQSVRDELRDLRSRLDERGRMLDRLLSWGRDARGRTRSRSPRS</sequence>
<name>A0AAJ0FEC6_9PEZI</name>
<dbReference type="SMART" id="SM00355">
    <property type="entry name" value="ZnF_C2H2"/>
    <property type="match status" value="2"/>
</dbReference>
<accession>A0AAJ0FEC6</accession>
<feature type="compositionally biased region" description="Polar residues" evidence="1">
    <location>
        <begin position="390"/>
        <end position="412"/>
    </location>
</feature>
<comment type="caution">
    <text evidence="4">The sequence shown here is derived from an EMBL/GenBank/DDBJ whole genome shotgun (WGS) entry which is preliminary data.</text>
</comment>
<feature type="transmembrane region" description="Helical" evidence="2">
    <location>
        <begin position="147"/>
        <end position="168"/>
    </location>
</feature>
<evidence type="ECO:0000256" key="1">
    <source>
        <dbReference type="SAM" id="MobiDB-lite"/>
    </source>
</evidence>
<evidence type="ECO:0000313" key="5">
    <source>
        <dbReference type="Proteomes" id="UP001239445"/>
    </source>
</evidence>
<feature type="domain" description="C2H2-type" evidence="3">
    <location>
        <begin position="349"/>
        <end position="377"/>
    </location>
</feature>
<feature type="region of interest" description="Disordered" evidence="1">
    <location>
        <begin position="528"/>
        <end position="548"/>
    </location>
</feature>
<proteinExistence type="predicted"/>
<evidence type="ECO:0000313" key="4">
    <source>
        <dbReference type="EMBL" id="KAK1758025.1"/>
    </source>
</evidence>
<keyword evidence="2" id="KW-0472">Membrane</keyword>
<reference evidence="4" key="1">
    <citation type="submission" date="2023-06" db="EMBL/GenBank/DDBJ databases">
        <title>Genome-scale phylogeny and comparative genomics of the fungal order Sordariales.</title>
        <authorList>
            <consortium name="Lawrence Berkeley National Laboratory"/>
            <person name="Hensen N."/>
            <person name="Bonometti L."/>
            <person name="Westerberg I."/>
            <person name="Brannstrom I.O."/>
            <person name="Guillou S."/>
            <person name="Cros-Aarteil S."/>
            <person name="Calhoun S."/>
            <person name="Haridas S."/>
            <person name="Kuo A."/>
            <person name="Mondo S."/>
            <person name="Pangilinan J."/>
            <person name="Riley R."/>
            <person name="Labutti K."/>
            <person name="Andreopoulos B."/>
            <person name="Lipzen A."/>
            <person name="Chen C."/>
            <person name="Yanf M."/>
            <person name="Daum C."/>
            <person name="Ng V."/>
            <person name="Clum A."/>
            <person name="Steindorff A."/>
            <person name="Ohm R."/>
            <person name="Martin F."/>
            <person name="Silar P."/>
            <person name="Natvig D."/>
            <person name="Lalanne C."/>
            <person name="Gautier V."/>
            <person name="Ament-Velasquez S.L."/>
            <person name="Kruys A."/>
            <person name="Hutchinson M.I."/>
            <person name="Powell A.J."/>
            <person name="Barry K."/>
            <person name="Miller A.N."/>
            <person name="Grigoriev I.V."/>
            <person name="Debuchy R."/>
            <person name="Gladieux P."/>
            <person name="Thoren M.H."/>
            <person name="Johannesson H."/>
        </authorList>
    </citation>
    <scope>NUCLEOTIDE SEQUENCE</scope>
    <source>
        <strain evidence="4">PSN4</strain>
    </source>
</reference>
<protein>
    <recommendedName>
        <fullName evidence="3">C2H2-type domain-containing protein</fullName>
    </recommendedName>
</protein>
<feature type="compositionally biased region" description="Basic and acidic residues" evidence="1">
    <location>
        <begin position="473"/>
        <end position="482"/>
    </location>
</feature>